<evidence type="ECO:0000259" key="3">
    <source>
        <dbReference type="SMART" id="SM01272"/>
    </source>
</evidence>
<gene>
    <name evidence="4" type="ORF">MATL_G00215490</name>
</gene>
<feature type="region of interest" description="Disordered" evidence="2">
    <location>
        <begin position="852"/>
        <end position="1032"/>
    </location>
</feature>
<feature type="compositionally biased region" description="Low complexity" evidence="2">
    <location>
        <begin position="792"/>
        <end position="801"/>
    </location>
</feature>
<evidence type="ECO:0000256" key="2">
    <source>
        <dbReference type="SAM" id="MobiDB-lite"/>
    </source>
</evidence>
<dbReference type="Proteomes" id="UP001046870">
    <property type="component" value="Chromosome 19"/>
</dbReference>
<dbReference type="InterPro" id="IPR009604">
    <property type="entry name" value="LsmAD_domain"/>
</dbReference>
<evidence type="ECO:0000313" key="4">
    <source>
        <dbReference type="EMBL" id="KAG7459908.1"/>
    </source>
</evidence>
<dbReference type="PANTHER" id="PTHR12854:SF8">
    <property type="entry name" value="ATAXIN-2-LIKE PROTEIN"/>
    <property type="match status" value="1"/>
</dbReference>
<accession>A0A9D3SXA1</accession>
<dbReference type="GO" id="GO:0003729">
    <property type="term" value="F:mRNA binding"/>
    <property type="evidence" value="ECO:0007669"/>
    <property type="project" value="TreeGrafter"/>
</dbReference>
<feature type="compositionally biased region" description="Pro residues" evidence="2">
    <location>
        <begin position="899"/>
        <end position="919"/>
    </location>
</feature>
<dbReference type="OrthoDB" id="2275718at2759"/>
<reference evidence="4" key="1">
    <citation type="submission" date="2021-01" db="EMBL/GenBank/DDBJ databases">
        <authorList>
            <person name="Zahm M."/>
            <person name="Roques C."/>
            <person name="Cabau C."/>
            <person name="Klopp C."/>
            <person name="Donnadieu C."/>
            <person name="Jouanno E."/>
            <person name="Lampietro C."/>
            <person name="Louis A."/>
            <person name="Herpin A."/>
            <person name="Echchiki A."/>
            <person name="Berthelot C."/>
            <person name="Parey E."/>
            <person name="Roest-Crollius H."/>
            <person name="Braasch I."/>
            <person name="Postlethwait J."/>
            <person name="Bobe J."/>
            <person name="Montfort J."/>
            <person name="Bouchez O."/>
            <person name="Begum T."/>
            <person name="Mejri S."/>
            <person name="Adams A."/>
            <person name="Chen W.-J."/>
            <person name="Guiguen Y."/>
        </authorList>
    </citation>
    <scope>NUCLEOTIDE SEQUENCE</scope>
    <source>
        <strain evidence="4">YG-15Mar2019-1</strain>
        <tissue evidence="4">Brain</tissue>
    </source>
</reference>
<feature type="region of interest" description="Disordered" evidence="2">
    <location>
        <begin position="1"/>
        <end position="52"/>
    </location>
</feature>
<sequence length="1092" mass="115773">MLKQQQAGSGGRKTSNGTSGPVNVSSMASGTNTNRAPAGRSRNSVKPPSQPSPVFEGVYNNARMLHFLTAVVGSTCDIRVKNGSVYEGIFKTLSSRCELAVDAVHRRSEDGGSGGSSSAPPRREEITDTMIFSPTDLVTMTCRDVDLNYATRDTFTDTAISSSRMNGEHREKVLQRWDGGDSNGESYDLEADTSNGWDANEMFKINEVNYGVKSTYDSSLSMYTVPLEKGNSEGYRQREARAARLASEIESSPQYRHRVALENDEGKTEEEKYSAVVRDRDGGEREKGRESPRERERERGRDSPSSNREGKYIPPQRAREMGSSVNNMRGDRERGGGAGTTASLPNRMGGSHSNRSTPPNSSPRPPLPASSSQSNPSERHSPLSNRGGYSPHQPQSNASPAGAYTPPSQPRPAEPPAAATSSPPTPHAHSHSVPHSLSHPQSLSDASRAVNGVSSRTSPKSQRPVQNNRPLRTSNSHSNPAVSRSPKPAASSQDPPLTAPYVDTTAVPVATTKPAGPAPLFPVDVNEILNSAAKEKAVESPVSPQESKSNKAPSVQQRSQIEELRKFGKEFRLQSSGGAASGPSGAAVAPAETAPPSQPQLSAADPAQTPEPGPIPAQSPPQSSPSEEQGKEKEAEVTSAGAATASVTAVQTAAPDRQSAATPQPARTPGSEEPRLETTERAEGVADQVKKSTLNPNAKEFNPNKAALTLTKPTSAPTPPRPTPPSPSVVLQAPPGQGAIYNPPYLSYVSQIQIQGHSVQAPQMYQYTVSTVSQGKYPRTKGSVVAPRSDHSSSAPPMLQAAASAAGPPLVASPYPQSYLQYSPQQYSQQVIQAMTHYPGQPVYSVLQSGARMLGSGGHPQTLGPPGPQYAAQGEGPGGPQQGMYAPQSFSHHSGSMHPPQPSSTPTGSQPPPQHPAPSPGQSAQSGPQPQSLYHSGPLSAPTPPNMPPGHSSPQGSYPLQGYSLHGHQPIPHTYPSLGQLTQAHVPGALSGPHHSGTHGPPQVMLLHAPAPQQGPGSGPQHGPPPQQGTHQHYAYIGHPQAVQVQAHPPQQLPFHPHRELRTRRATGTHTQPHRHRQREEEDTPCPFCHSL</sequence>
<feature type="compositionally biased region" description="Low complexity" evidence="2">
    <location>
        <begin position="575"/>
        <end position="591"/>
    </location>
</feature>
<evidence type="ECO:0000256" key="1">
    <source>
        <dbReference type="ARBA" id="ARBA00007503"/>
    </source>
</evidence>
<feature type="region of interest" description="Disordered" evidence="2">
    <location>
        <begin position="532"/>
        <end position="736"/>
    </location>
</feature>
<feature type="compositionally biased region" description="Polar residues" evidence="2">
    <location>
        <begin position="452"/>
        <end position="482"/>
    </location>
</feature>
<feature type="region of interest" description="Disordered" evidence="2">
    <location>
        <begin position="106"/>
        <end position="125"/>
    </location>
</feature>
<dbReference type="Pfam" id="PF06741">
    <property type="entry name" value="LsmAD"/>
    <property type="match status" value="1"/>
</dbReference>
<protein>
    <recommendedName>
        <fullName evidence="3">LsmAD domain-containing protein</fullName>
    </recommendedName>
</protein>
<feature type="region of interest" description="Disordered" evidence="2">
    <location>
        <begin position="777"/>
        <end position="801"/>
    </location>
</feature>
<dbReference type="SMART" id="SM01272">
    <property type="entry name" value="LsmAD"/>
    <property type="match status" value="1"/>
</dbReference>
<dbReference type="InterPro" id="IPR025852">
    <property type="entry name" value="SM_dom_ATX"/>
</dbReference>
<dbReference type="InterPro" id="IPR045117">
    <property type="entry name" value="ATXN2-like"/>
</dbReference>
<feature type="region of interest" description="Disordered" evidence="2">
    <location>
        <begin position="255"/>
        <end position="503"/>
    </location>
</feature>
<feature type="compositionally biased region" description="Polar residues" evidence="2">
    <location>
        <begin position="1"/>
        <end position="47"/>
    </location>
</feature>
<feature type="compositionally biased region" description="Basic and acidic residues" evidence="2">
    <location>
        <begin position="560"/>
        <end position="572"/>
    </location>
</feature>
<dbReference type="GO" id="GO:0010494">
    <property type="term" value="C:cytoplasmic stress granule"/>
    <property type="evidence" value="ECO:0007669"/>
    <property type="project" value="TreeGrafter"/>
</dbReference>
<feature type="region of interest" description="Disordered" evidence="2">
    <location>
        <begin position="1052"/>
        <end position="1092"/>
    </location>
</feature>
<comment type="caution">
    <text evidence="4">The sequence shown here is derived from an EMBL/GenBank/DDBJ whole genome shotgun (WGS) entry which is preliminary data.</text>
</comment>
<dbReference type="GO" id="GO:0034063">
    <property type="term" value="P:stress granule assembly"/>
    <property type="evidence" value="ECO:0007669"/>
    <property type="project" value="TreeGrafter"/>
</dbReference>
<feature type="compositionally biased region" description="Pro residues" evidence="2">
    <location>
        <begin position="716"/>
        <end position="727"/>
    </location>
</feature>
<feature type="compositionally biased region" description="Low complexity" evidence="2">
    <location>
        <begin position="920"/>
        <end position="932"/>
    </location>
</feature>
<feature type="compositionally biased region" description="Low complexity" evidence="2">
    <location>
        <begin position="637"/>
        <end position="654"/>
    </location>
</feature>
<dbReference type="Pfam" id="PF14438">
    <property type="entry name" value="SM-ATX"/>
    <property type="match status" value="1"/>
</dbReference>
<feature type="compositionally biased region" description="Low complexity" evidence="2">
    <location>
        <begin position="1012"/>
        <end position="1021"/>
    </location>
</feature>
<dbReference type="EMBL" id="JAFDVH010000019">
    <property type="protein sequence ID" value="KAG7459908.1"/>
    <property type="molecule type" value="Genomic_DNA"/>
</dbReference>
<feature type="domain" description="LsmAD" evidence="3">
    <location>
        <begin position="210"/>
        <end position="279"/>
    </location>
</feature>
<feature type="compositionally biased region" description="Basic residues" evidence="2">
    <location>
        <begin position="1059"/>
        <end position="1077"/>
    </location>
</feature>
<feature type="compositionally biased region" description="Basic and acidic residues" evidence="2">
    <location>
        <begin position="259"/>
        <end position="302"/>
    </location>
</feature>
<feature type="compositionally biased region" description="Low complexity" evidence="2">
    <location>
        <begin position="431"/>
        <end position="444"/>
    </location>
</feature>
<comment type="similarity">
    <text evidence="1">Belongs to the ataxin-2 family.</text>
</comment>
<dbReference type="PANTHER" id="PTHR12854">
    <property type="entry name" value="ATAXIN 2-RELATED"/>
    <property type="match status" value="1"/>
</dbReference>
<dbReference type="Pfam" id="PF07145">
    <property type="entry name" value="PAM2"/>
    <property type="match status" value="1"/>
</dbReference>
<feature type="compositionally biased region" description="Pro residues" evidence="2">
    <location>
        <begin position="609"/>
        <end position="623"/>
    </location>
</feature>
<organism evidence="4 5">
    <name type="scientific">Megalops atlanticus</name>
    <name type="common">Tarpon</name>
    <name type="synonym">Clupea gigantea</name>
    <dbReference type="NCBI Taxonomy" id="7932"/>
    <lineage>
        <taxon>Eukaryota</taxon>
        <taxon>Metazoa</taxon>
        <taxon>Chordata</taxon>
        <taxon>Craniata</taxon>
        <taxon>Vertebrata</taxon>
        <taxon>Euteleostomi</taxon>
        <taxon>Actinopterygii</taxon>
        <taxon>Neopterygii</taxon>
        <taxon>Teleostei</taxon>
        <taxon>Elopiformes</taxon>
        <taxon>Megalopidae</taxon>
        <taxon>Megalops</taxon>
    </lineage>
</organism>
<keyword evidence="5" id="KW-1185">Reference proteome</keyword>
<evidence type="ECO:0000313" key="5">
    <source>
        <dbReference type="Proteomes" id="UP001046870"/>
    </source>
</evidence>
<feature type="compositionally biased region" description="Polar residues" evidence="2">
    <location>
        <begin position="542"/>
        <end position="559"/>
    </location>
</feature>
<proteinExistence type="inferred from homology"/>
<feature type="compositionally biased region" description="Basic and acidic residues" evidence="2">
    <location>
        <begin position="670"/>
        <end position="690"/>
    </location>
</feature>
<dbReference type="InterPro" id="IPR009818">
    <property type="entry name" value="PAM2_motif"/>
</dbReference>
<name>A0A9D3SXA1_MEGAT</name>
<dbReference type="AlphaFoldDB" id="A0A9D3SXA1"/>